<protein>
    <submittedName>
        <fullName evidence="2">Uncharacterized protein</fullName>
    </submittedName>
</protein>
<keyword evidence="1" id="KW-0732">Signal</keyword>
<proteinExistence type="predicted"/>
<evidence type="ECO:0000313" key="2">
    <source>
        <dbReference type="EMBL" id="ACI60499.1"/>
    </source>
</evidence>
<evidence type="ECO:0000313" key="3">
    <source>
        <dbReference type="Proteomes" id="UP000001039"/>
    </source>
</evidence>
<dbReference type="Proteomes" id="UP000001039">
    <property type="component" value="Chromosome"/>
</dbReference>
<organism evidence="2 3">
    <name type="scientific">Streptococcus pyogenes serotype M49 (strain NZ131)</name>
    <dbReference type="NCBI Taxonomy" id="471876"/>
    <lineage>
        <taxon>Bacteria</taxon>
        <taxon>Bacillati</taxon>
        <taxon>Bacillota</taxon>
        <taxon>Bacilli</taxon>
        <taxon>Lactobacillales</taxon>
        <taxon>Streptococcaceae</taxon>
        <taxon>Streptococcus</taxon>
    </lineage>
</organism>
<reference evidence="2 3" key="1">
    <citation type="journal article" date="2008" name="J. Bacteriol.">
        <title>Genome sequence of a nephritogenic and highly transformable M49 strain of Streptococcus pyogenes.</title>
        <authorList>
            <person name="McShan W.M."/>
            <person name="Ferretti J.J."/>
            <person name="Karasawa T."/>
            <person name="Suvorov A.N."/>
            <person name="Lin S."/>
            <person name="Qin B."/>
            <person name="Jia H."/>
            <person name="Kenton S."/>
            <person name="Najar F."/>
            <person name="Wu H."/>
            <person name="Scott J."/>
            <person name="Roe B.A."/>
            <person name="Savic D.J."/>
        </authorList>
    </citation>
    <scope>NUCLEOTIDE SEQUENCE [LARGE SCALE GENOMIC DNA]</scope>
    <source>
        <strain evidence="2 3">NZ131</strain>
    </source>
</reference>
<dbReference type="NCBIfam" id="NF043072">
    <property type="entry name" value="GAS_sig_Nterm"/>
    <property type="match status" value="1"/>
</dbReference>
<feature type="signal peptide" evidence="1">
    <location>
        <begin position="1"/>
        <end position="21"/>
    </location>
</feature>
<accession>A0A0H3BYH6</accession>
<dbReference type="HOGENOM" id="CLU_174874_0_0_9"/>
<gene>
    <name evidence="2" type="ordered locus">Spy49_0150c</name>
</gene>
<sequence>MKNKLFLVALATVTVLGPSLATPHHQTVHASDVTLTETCDKNGTVCFGYENVDGEVCKLTADGKGTICVGYENRDIKESETSSTKNDCSNWFWCFLNYLWTTIKSWVS</sequence>
<dbReference type="InterPro" id="IPR049960">
    <property type="entry name" value="SpoV_N"/>
</dbReference>
<evidence type="ECO:0000256" key="1">
    <source>
        <dbReference type="SAM" id="SignalP"/>
    </source>
</evidence>
<dbReference type="EMBL" id="CP000829">
    <property type="protein sequence ID" value="ACI60499.1"/>
    <property type="molecule type" value="Genomic_DNA"/>
</dbReference>
<name>A0A0H3BYH6_STRPZ</name>
<dbReference type="AlphaFoldDB" id="A0A0H3BYH6"/>
<feature type="chain" id="PRO_5039032767" evidence="1">
    <location>
        <begin position="22"/>
        <end position="108"/>
    </location>
</feature>
<dbReference type="KEGG" id="soz:Spy49_0150c"/>